<dbReference type="AlphaFoldDB" id="A0A367FR18"/>
<evidence type="ECO:0000256" key="4">
    <source>
        <dbReference type="ARBA" id="ARBA00023008"/>
    </source>
</evidence>
<keyword evidence="6" id="KW-0812">Transmembrane</keyword>
<reference evidence="8 9" key="1">
    <citation type="submission" date="2018-06" db="EMBL/GenBank/DDBJ databases">
        <title>Sphaerisporangium craniellae sp. nov., isolated from a marine sponge in the South China Sea.</title>
        <authorList>
            <person name="Li L."/>
        </authorList>
    </citation>
    <scope>NUCLEOTIDE SEQUENCE [LARGE SCALE GENOMIC DNA]</scope>
    <source>
        <strain evidence="8 9">CCTCC AA 208026</strain>
    </source>
</reference>
<evidence type="ECO:0000256" key="5">
    <source>
        <dbReference type="SAM" id="MobiDB-lite"/>
    </source>
</evidence>
<accession>A0A367FR18</accession>
<evidence type="ECO:0000259" key="7">
    <source>
        <dbReference type="Pfam" id="PF04234"/>
    </source>
</evidence>
<sequence>MWSVRLALLPARPPEAPVPAACSRLRDPLEFPSVKTSFVRALLVFCLSWTFLGLAAPAALAHDSLKSSTPAKNAVVTGLDQIELEFSARVSFPAVVLTDAAGRRFESGPPTAEGPKVIEKVAGPLPSGSYVIAWRVVSSDGHPVEGEIPFTVNAPGVTAPAPAAPSASTPEATAQGATAPGATAPSSGETAPGGGFPVWIWAVLALFVVVVAAMLLRGRGSARPGPTRTDTTSEPARPQAPQDGE</sequence>
<evidence type="ECO:0000256" key="1">
    <source>
        <dbReference type="ARBA" id="ARBA00004196"/>
    </source>
</evidence>
<name>A0A367FR18_9ACTN</name>
<feature type="region of interest" description="Disordered" evidence="5">
    <location>
        <begin position="159"/>
        <end position="190"/>
    </location>
</feature>
<dbReference type="PANTHER" id="PTHR34820">
    <property type="entry name" value="INNER MEMBRANE PROTEIN YEBZ"/>
    <property type="match status" value="1"/>
</dbReference>
<evidence type="ECO:0000256" key="2">
    <source>
        <dbReference type="ARBA" id="ARBA00022723"/>
    </source>
</evidence>
<dbReference type="InterPro" id="IPR014756">
    <property type="entry name" value="Ig_E-set"/>
</dbReference>
<feature type="compositionally biased region" description="Low complexity" evidence="5">
    <location>
        <begin position="159"/>
        <end position="188"/>
    </location>
</feature>
<organism evidence="8 9">
    <name type="scientific">Sphaerisporangium album</name>
    <dbReference type="NCBI Taxonomy" id="509200"/>
    <lineage>
        <taxon>Bacteria</taxon>
        <taxon>Bacillati</taxon>
        <taxon>Actinomycetota</taxon>
        <taxon>Actinomycetes</taxon>
        <taxon>Streptosporangiales</taxon>
        <taxon>Streptosporangiaceae</taxon>
        <taxon>Sphaerisporangium</taxon>
    </lineage>
</organism>
<keyword evidence="6" id="KW-1133">Transmembrane helix</keyword>
<dbReference type="OrthoDB" id="5242236at2"/>
<dbReference type="InterPro" id="IPR014755">
    <property type="entry name" value="Cu-Rt/internalin_Ig-like"/>
</dbReference>
<keyword evidence="9" id="KW-1185">Reference proteome</keyword>
<dbReference type="GO" id="GO:0042597">
    <property type="term" value="C:periplasmic space"/>
    <property type="evidence" value="ECO:0007669"/>
    <property type="project" value="InterPro"/>
</dbReference>
<dbReference type="EMBL" id="QOIL01000003">
    <property type="protein sequence ID" value="RCG32055.1"/>
    <property type="molecule type" value="Genomic_DNA"/>
</dbReference>
<evidence type="ECO:0000256" key="3">
    <source>
        <dbReference type="ARBA" id="ARBA00022729"/>
    </source>
</evidence>
<keyword evidence="2" id="KW-0479">Metal-binding</keyword>
<keyword evidence="4" id="KW-0186">Copper</keyword>
<gene>
    <name evidence="8" type="ORF">DQ384_05860</name>
</gene>
<dbReference type="Proteomes" id="UP000253094">
    <property type="component" value="Unassembled WGS sequence"/>
</dbReference>
<dbReference type="GO" id="GO:0030313">
    <property type="term" value="C:cell envelope"/>
    <property type="evidence" value="ECO:0007669"/>
    <property type="project" value="UniProtKB-SubCell"/>
</dbReference>
<dbReference type="SUPFAM" id="SSF81296">
    <property type="entry name" value="E set domains"/>
    <property type="match status" value="1"/>
</dbReference>
<dbReference type="PANTHER" id="PTHR34820:SF4">
    <property type="entry name" value="INNER MEMBRANE PROTEIN YEBZ"/>
    <property type="match status" value="1"/>
</dbReference>
<dbReference type="InterPro" id="IPR032694">
    <property type="entry name" value="CopC/D"/>
</dbReference>
<proteinExistence type="predicted"/>
<feature type="domain" description="CopC" evidence="7">
    <location>
        <begin position="62"/>
        <end position="152"/>
    </location>
</feature>
<keyword evidence="3" id="KW-0732">Signal</keyword>
<dbReference type="GO" id="GO:0046688">
    <property type="term" value="P:response to copper ion"/>
    <property type="evidence" value="ECO:0007669"/>
    <property type="project" value="InterPro"/>
</dbReference>
<evidence type="ECO:0000256" key="6">
    <source>
        <dbReference type="SAM" id="Phobius"/>
    </source>
</evidence>
<comment type="caution">
    <text evidence="8">The sequence shown here is derived from an EMBL/GenBank/DDBJ whole genome shotgun (WGS) entry which is preliminary data.</text>
</comment>
<dbReference type="GO" id="GO:0006825">
    <property type="term" value="P:copper ion transport"/>
    <property type="evidence" value="ECO:0007669"/>
    <property type="project" value="InterPro"/>
</dbReference>
<feature type="region of interest" description="Disordered" evidence="5">
    <location>
        <begin position="219"/>
        <end position="245"/>
    </location>
</feature>
<dbReference type="GO" id="GO:0005507">
    <property type="term" value="F:copper ion binding"/>
    <property type="evidence" value="ECO:0007669"/>
    <property type="project" value="InterPro"/>
</dbReference>
<keyword evidence="6" id="KW-0472">Membrane</keyword>
<dbReference type="Pfam" id="PF04234">
    <property type="entry name" value="CopC"/>
    <property type="match status" value="1"/>
</dbReference>
<dbReference type="Gene3D" id="2.60.40.1220">
    <property type="match status" value="1"/>
</dbReference>
<evidence type="ECO:0000313" key="9">
    <source>
        <dbReference type="Proteomes" id="UP000253094"/>
    </source>
</evidence>
<protein>
    <submittedName>
        <fullName evidence="8">Copper resistance protein CopC</fullName>
    </submittedName>
</protein>
<dbReference type="GO" id="GO:0005886">
    <property type="term" value="C:plasma membrane"/>
    <property type="evidence" value="ECO:0007669"/>
    <property type="project" value="TreeGrafter"/>
</dbReference>
<feature type="transmembrane region" description="Helical" evidence="6">
    <location>
        <begin position="198"/>
        <end position="216"/>
    </location>
</feature>
<dbReference type="InterPro" id="IPR007348">
    <property type="entry name" value="CopC_dom"/>
</dbReference>
<comment type="subcellular location">
    <subcellularLocation>
        <location evidence="1">Cell envelope</location>
    </subcellularLocation>
</comment>
<evidence type="ECO:0000313" key="8">
    <source>
        <dbReference type="EMBL" id="RCG32055.1"/>
    </source>
</evidence>
<feature type="transmembrane region" description="Helical" evidence="6">
    <location>
        <begin position="38"/>
        <end position="60"/>
    </location>
</feature>